<organism evidence="2 3">
    <name type="scientific">Fluviicola chungangensis</name>
    <dbReference type="NCBI Taxonomy" id="2597671"/>
    <lineage>
        <taxon>Bacteria</taxon>
        <taxon>Pseudomonadati</taxon>
        <taxon>Bacteroidota</taxon>
        <taxon>Flavobacteriia</taxon>
        <taxon>Flavobacteriales</taxon>
        <taxon>Crocinitomicaceae</taxon>
        <taxon>Fluviicola</taxon>
    </lineage>
</organism>
<dbReference type="AlphaFoldDB" id="A0A556N060"/>
<keyword evidence="3" id="KW-1185">Reference proteome</keyword>
<feature type="chain" id="PRO_5022177640" description="DUF4252 domain-containing protein" evidence="1">
    <location>
        <begin position="20"/>
        <end position="187"/>
    </location>
</feature>
<evidence type="ECO:0000313" key="2">
    <source>
        <dbReference type="EMBL" id="TSJ45453.1"/>
    </source>
</evidence>
<accession>A0A556N060</accession>
<dbReference type="RefSeq" id="WP_144332409.1">
    <property type="nucleotide sequence ID" value="NZ_VLPL01000003.1"/>
</dbReference>
<feature type="signal peptide" evidence="1">
    <location>
        <begin position="1"/>
        <end position="19"/>
    </location>
</feature>
<dbReference type="Proteomes" id="UP000316008">
    <property type="component" value="Unassembled WGS sequence"/>
</dbReference>
<comment type="caution">
    <text evidence="2">The sequence shown here is derived from an EMBL/GenBank/DDBJ whole genome shotgun (WGS) entry which is preliminary data.</text>
</comment>
<dbReference type="EMBL" id="VLPL01000003">
    <property type="protein sequence ID" value="TSJ45453.1"/>
    <property type="molecule type" value="Genomic_DNA"/>
</dbReference>
<proteinExistence type="predicted"/>
<sequence>MKKVLLIVSTLFLIHSSFAQKLAEITWFGIDFSQAKMVGSAGFTDPAKIQSYYLNVWNSVLITESDKYDIAKYYGAAKVKVSLDVVKKANDEVNADELVTDNTYSLSESDAQQGIQKYVGQGNGTGLVYIVEYFSKSEELASIYVIQFDISSGAISKMKKLTGKTNGFGFRNYWLGAIEKVMKKRLK</sequence>
<evidence type="ECO:0000256" key="1">
    <source>
        <dbReference type="SAM" id="SignalP"/>
    </source>
</evidence>
<name>A0A556N060_9FLAO</name>
<gene>
    <name evidence="2" type="ORF">FO442_06775</name>
</gene>
<dbReference type="OrthoDB" id="1003359at2"/>
<protein>
    <recommendedName>
        <fullName evidence="4">DUF4252 domain-containing protein</fullName>
    </recommendedName>
</protein>
<evidence type="ECO:0000313" key="3">
    <source>
        <dbReference type="Proteomes" id="UP000316008"/>
    </source>
</evidence>
<reference evidence="2 3" key="1">
    <citation type="submission" date="2019-07" db="EMBL/GenBank/DDBJ databases">
        <authorList>
            <person name="Huq M.A."/>
        </authorList>
    </citation>
    <scope>NUCLEOTIDE SEQUENCE [LARGE SCALE GENOMIC DNA]</scope>
    <source>
        <strain evidence="2 3">MAH-3</strain>
    </source>
</reference>
<keyword evidence="1" id="KW-0732">Signal</keyword>
<evidence type="ECO:0008006" key="4">
    <source>
        <dbReference type="Google" id="ProtNLM"/>
    </source>
</evidence>